<dbReference type="PANTHER" id="PTHR30238:SF0">
    <property type="entry name" value="THYLAKOID MEMBRANE PROTEIN TERC, CHLOROPLASTIC"/>
    <property type="match status" value="1"/>
</dbReference>
<proteinExistence type="inferred from homology"/>
<evidence type="ECO:0000256" key="6">
    <source>
        <dbReference type="SAM" id="Phobius"/>
    </source>
</evidence>
<reference evidence="7 8" key="1">
    <citation type="journal article" date="2016" name="Int. J. Syst. Evol. Microbiol.">
        <title>Paraphotobacterium marinum gen. nov., sp. nov., a member of the family Vibrionaceae, isolated from surface seawater.</title>
        <authorList>
            <person name="Huang Z."/>
            <person name="Dong C."/>
            <person name="Shao Z."/>
        </authorList>
    </citation>
    <scope>NUCLEOTIDE SEQUENCE [LARGE SCALE GENOMIC DNA]</scope>
    <source>
        <strain evidence="7 8">NSCS20N07D</strain>
    </source>
</reference>
<dbReference type="InterPro" id="IPR005496">
    <property type="entry name" value="Integral_membrane_TerC"/>
</dbReference>
<evidence type="ECO:0000256" key="3">
    <source>
        <dbReference type="ARBA" id="ARBA00022692"/>
    </source>
</evidence>
<feature type="transmembrane region" description="Helical" evidence="6">
    <location>
        <begin position="94"/>
        <end position="116"/>
    </location>
</feature>
<evidence type="ECO:0000313" key="8">
    <source>
        <dbReference type="Proteomes" id="UP000242175"/>
    </source>
</evidence>
<organism evidence="7 8">
    <name type="scientific">Paraphotobacterium marinum</name>
    <dbReference type="NCBI Taxonomy" id="1755811"/>
    <lineage>
        <taxon>Bacteria</taxon>
        <taxon>Pseudomonadati</taxon>
        <taxon>Pseudomonadota</taxon>
        <taxon>Gammaproteobacteria</taxon>
        <taxon>Vibrionales</taxon>
        <taxon>Vibrionaceae</taxon>
        <taxon>Paraphotobacterium</taxon>
    </lineage>
</organism>
<dbReference type="KEGG" id="pmai:CF386_06685"/>
<sequence length="301" mass="34228">MFSVDLWQTRKKEITLSNAICWTLIWILLALLFNGFIYFFWNDISPMSSINNKEAGTAFFTGFVLEKSLSVDNLFAFAVIFTQFAVPKELRPRVLMIGIAGALILRAVLIFIGAKLIQEFDWILYIFGIILIITGIKLWIESYKNEGDEEKDYTNNLAVRCIKKFFRVSNNYHDFKLFIKDKSGRLVTPMLIVITVIAITDLFFALDSIPAIFAITPEPFLVLSTNIFALLGLRSLYFVLENMLDKFKYLGHALAIILSFIGIKMMLHKVYAIPTGIALGVIVFVLSSAVIMSIIYNKKVN</sequence>
<dbReference type="RefSeq" id="WP_089073611.1">
    <property type="nucleotide sequence ID" value="NZ_CP022355.1"/>
</dbReference>
<dbReference type="EMBL" id="CP022355">
    <property type="protein sequence ID" value="ASK78703.1"/>
    <property type="molecule type" value="Genomic_DNA"/>
</dbReference>
<feature type="transmembrane region" description="Helical" evidence="6">
    <location>
        <begin position="69"/>
        <end position="87"/>
    </location>
</feature>
<keyword evidence="8" id="KW-1185">Reference proteome</keyword>
<feature type="transmembrane region" description="Helical" evidence="6">
    <location>
        <begin position="249"/>
        <end position="267"/>
    </location>
</feature>
<evidence type="ECO:0000256" key="1">
    <source>
        <dbReference type="ARBA" id="ARBA00004141"/>
    </source>
</evidence>
<name>A0A220VFI7_9GAMM</name>
<protein>
    <recommendedName>
        <fullName evidence="9">Tellurium resistance protein TerC</fullName>
    </recommendedName>
</protein>
<feature type="transmembrane region" description="Helical" evidence="6">
    <location>
        <begin position="122"/>
        <end position="140"/>
    </location>
</feature>
<feature type="transmembrane region" description="Helical" evidence="6">
    <location>
        <begin position="186"/>
        <end position="206"/>
    </location>
</feature>
<keyword evidence="4 6" id="KW-1133">Transmembrane helix</keyword>
<dbReference type="AlphaFoldDB" id="A0A220VFI7"/>
<keyword evidence="3 6" id="KW-0812">Transmembrane</keyword>
<gene>
    <name evidence="7" type="ORF">CF386_06685</name>
</gene>
<comment type="subcellular location">
    <subcellularLocation>
        <location evidence="1">Membrane</location>
        <topology evidence="1">Multi-pass membrane protein</topology>
    </subcellularLocation>
</comment>
<feature type="transmembrane region" description="Helical" evidence="6">
    <location>
        <begin position="212"/>
        <end position="237"/>
    </location>
</feature>
<dbReference type="GO" id="GO:0016020">
    <property type="term" value="C:membrane"/>
    <property type="evidence" value="ECO:0007669"/>
    <property type="project" value="UniProtKB-SubCell"/>
</dbReference>
<dbReference type="InterPro" id="IPR022369">
    <property type="entry name" value="Integral_membrane_TerC_rswitch"/>
</dbReference>
<feature type="transmembrane region" description="Helical" evidence="6">
    <location>
        <begin position="20"/>
        <end position="41"/>
    </location>
</feature>
<dbReference type="OrthoDB" id="9783692at2"/>
<evidence type="ECO:0000256" key="2">
    <source>
        <dbReference type="ARBA" id="ARBA00007511"/>
    </source>
</evidence>
<evidence type="ECO:0000256" key="4">
    <source>
        <dbReference type="ARBA" id="ARBA00022989"/>
    </source>
</evidence>
<dbReference type="Pfam" id="PF03741">
    <property type="entry name" value="TerC"/>
    <property type="match status" value="1"/>
</dbReference>
<evidence type="ECO:0000256" key="5">
    <source>
        <dbReference type="ARBA" id="ARBA00023136"/>
    </source>
</evidence>
<evidence type="ECO:0000313" key="7">
    <source>
        <dbReference type="EMBL" id="ASK78703.1"/>
    </source>
</evidence>
<dbReference type="NCBIfam" id="TIGR03718">
    <property type="entry name" value="R_switched_Alx"/>
    <property type="match status" value="1"/>
</dbReference>
<accession>A0A220VFI7</accession>
<feature type="transmembrane region" description="Helical" evidence="6">
    <location>
        <begin position="273"/>
        <end position="296"/>
    </location>
</feature>
<dbReference type="PANTHER" id="PTHR30238">
    <property type="entry name" value="MEMBRANE BOUND PREDICTED REDOX MODULATOR"/>
    <property type="match status" value="1"/>
</dbReference>
<dbReference type="Proteomes" id="UP000242175">
    <property type="component" value="Chromosome large"/>
</dbReference>
<keyword evidence="5 6" id="KW-0472">Membrane</keyword>
<comment type="similarity">
    <text evidence="2">Belongs to the TerC family.</text>
</comment>
<evidence type="ECO:0008006" key="9">
    <source>
        <dbReference type="Google" id="ProtNLM"/>
    </source>
</evidence>